<dbReference type="PANTHER" id="PTHR45930:SF4">
    <property type="entry name" value="ADHESION G PROTEIN-COUPLED RECEPTOR A3"/>
    <property type="match status" value="1"/>
</dbReference>
<dbReference type="InterPro" id="IPR000203">
    <property type="entry name" value="GPS"/>
</dbReference>
<dbReference type="SMART" id="SM00409">
    <property type="entry name" value="IG"/>
    <property type="match status" value="1"/>
</dbReference>
<evidence type="ECO:0000256" key="9">
    <source>
        <dbReference type="ARBA" id="ARBA00023157"/>
    </source>
</evidence>
<dbReference type="InterPro" id="IPR003599">
    <property type="entry name" value="Ig_sub"/>
</dbReference>
<evidence type="ECO:0000256" key="8">
    <source>
        <dbReference type="ARBA" id="ARBA00023136"/>
    </source>
</evidence>
<evidence type="ECO:0000256" key="5">
    <source>
        <dbReference type="ARBA" id="ARBA00022729"/>
    </source>
</evidence>
<feature type="domain" description="GAIN-B" evidence="15">
    <location>
        <begin position="561"/>
        <end position="712"/>
    </location>
</feature>
<dbReference type="PROSITE" id="PS50261">
    <property type="entry name" value="G_PROTEIN_RECEP_F2_4"/>
    <property type="match status" value="1"/>
</dbReference>
<feature type="domain" description="G-protein coupled receptors family 2 profile 2" evidence="16">
    <location>
        <begin position="759"/>
        <end position="993"/>
    </location>
</feature>
<dbReference type="SMART" id="SM00082">
    <property type="entry name" value="LRRCT"/>
    <property type="match status" value="1"/>
</dbReference>
<keyword evidence="4 13" id="KW-0812">Transmembrane</keyword>
<keyword evidence="8 13" id="KW-0472">Membrane</keyword>
<dbReference type="InterPro" id="IPR051963">
    <property type="entry name" value="Adhesion_GPCR_A"/>
</dbReference>
<feature type="transmembrane region" description="Helical" evidence="13">
    <location>
        <begin position="844"/>
        <end position="872"/>
    </location>
</feature>
<dbReference type="InterPro" id="IPR001611">
    <property type="entry name" value="Leu-rich_rpt"/>
</dbReference>
<evidence type="ECO:0000256" key="2">
    <source>
        <dbReference type="ARBA" id="ARBA00007343"/>
    </source>
</evidence>
<keyword evidence="7 13" id="KW-1133">Transmembrane helix</keyword>
<keyword evidence="11" id="KW-0393">Immunoglobulin domain</keyword>
<gene>
    <name evidence="18" type="ORF">WN51_06622</name>
</gene>
<evidence type="ECO:0000256" key="3">
    <source>
        <dbReference type="ARBA" id="ARBA00022614"/>
    </source>
</evidence>
<feature type="transmembrane region" description="Helical" evidence="13">
    <location>
        <begin position="938"/>
        <end position="956"/>
    </location>
</feature>
<evidence type="ECO:0000256" key="1">
    <source>
        <dbReference type="ARBA" id="ARBA00004141"/>
    </source>
</evidence>
<keyword evidence="5 14" id="KW-0732">Signal</keyword>
<reference evidence="18 19" key="1">
    <citation type="submission" date="2015-07" db="EMBL/GenBank/DDBJ databases">
        <title>The genome of Melipona quadrifasciata.</title>
        <authorList>
            <person name="Pan H."/>
            <person name="Kapheim K."/>
        </authorList>
    </citation>
    <scope>NUCLEOTIDE SEQUENCE [LARGE SCALE GENOMIC DNA]</scope>
    <source>
        <strain evidence="18">0111107301</strain>
        <tissue evidence="18">Whole body</tissue>
    </source>
</reference>
<dbReference type="InterPro" id="IPR017981">
    <property type="entry name" value="GPCR_2-like_7TM"/>
</dbReference>
<evidence type="ECO:0000259" key="17">
    <source>
        <dbReference type="PROSITE" id="PS50835"/>
    </source>
</evidence>
<dbReference type="OrthoDB" id="10031018at2759"/>
<evidence type="ECO:0000259" key="16">
    <source>
        <dbReference type="PROSITE" id="PS50261"/>
    </source>
</evidence>
<dbReference type="GO" id="GO:0004930">
    <property type="term" value="F:G protein-coupled receptor activity"/>
    <property type="evidence" value="ECO:0007669"/>
    <property type="project" value="InterPro"/>
</dbReference>
<dbReference type="GO" id="GO:0007166">
    <property type="term" value="P:cell surface receptor signaling pathway"/>
    <property type="evidence" value="ECO:0007669"/>
    <property type="project" value="InterPro"/>
</dbReference>
<feature type="transmembrane region" description="Helical" evidence="13">
    <location>
        <begin position="729"/>
        <end position="751"/>
    </location>
</feature>
<feature type="signal peptide" evidence="14">
    <location>
        <begin position="1"/>
        <end position="15"/>
    </location>
</feature>
<feature type="transmembrane region" description="Helical" evidence="13">
    <location>
        <begin position="968"/>
        <end position="991"/>
    </location>
</feature>
<dbReference type="PROSITE" id="PS50835">
    <property type="entry name" value="IG_LIKE"/>
    <property type="match status" value="1"/>
</dbReference>
<evidence type="ECO:0000256" key="13">
    <source>
        <dbReference type="SAM" id="Phobius"/>
    </source>
</evidence>
<feature type="region of interest" description="Disordered" evidence="12">
    <location>
        <begin position="1111"/>
        <end position="1138"/>
    </location>
</feature>
<evidence type="ECO:0000256" key="10">
    <source>
        <dbReference type="ARBA" id="ARBA00023170"/>
    </source>
</evidence>
<evidence type="ECO:0000313" key="18">
    <source>
        <dbReference type="EMBL" id="KOX69202.1"/>
    </source>
</evidence>
<dbReference type="InterPro" id="IPR013783">
    <property type="entry name" value="Ig-like_fold"/>
</dbReference>
<evidence type="ECO:0000256" key="6">
    <source>
        <dbReference type="ARBA" id="ARBA00022737"/>
    </source>
</evidence>
<protein>
    <recommendedName>
        <fullName evidence="20">Adhesion G protein-coupled receptor A3</fullName>
    </recommendedName>
</protein>
<dbReference type="InterPro" id="IPR058808">
    <property type="entry name" value="GAIN_ADGRA2/3"/>
</dbReference>
<keyword evidence="19" id="KW-1185">Reference proteome</keyword>
<dbReference type="InterPro" id="IPR057244">
    <property type="entry name" value="GAIN_B"/>
</dbReference>
<accession>A0A0N0U386</accession>
<dbReference type="InterPro" id="IPR000832">
    <property type="entry name" value="GPCR_2_secretin-like"/>
</dbReference>
<comment type="similarity">
    <text evidence="2">Belongs to the G-protein coupled receptor 2 family. Adhesion G-protein coupled receptor (ADGR) subfamily.</text>
</comment>
<evidence type="ECO:0000256" key="11">
    <source>
        <dbReference type="ARBA" id="ARBA00023319"/>
    </source>
</evidence>
<keyword evidence="10" id="KW-0675">Receptor</keyword>
<dbReference type="SUPFAM" id="SSF52058">
    <property type="entry name" value="L domain-like"/>
    <property type="match status" value="1"/>
</dbReference>
<feature type="domain" description="Ig-like" evidence="17">
    <location>
        <begin position="232"/>
        <end position="341"/>
    </location>
</feature>
<feature type="transmembrane region" description="Helical" evidence="13">
    <location>
        <begin position="763"/>
        <end position="785"/>
    </location>
</feature>
<dbReference type="PROSITE" id="PS51450">
    <property type="entry name" value="LRR"/>
    <property type="match status" value="3"/>
</dbReference>
<evidence type="ECO:0000259" key="15">
    <source>
        <dbReference type="PROSITE" id="PS50221"/>
    </source>
</evidence>
<comment type="subcellular location">
    <subcellularLocation>
        <location evidence="1">Membrane</location>
        <topology evidence="1">Multi-pass membrane protein</topology>
    </subcellularLocation>
</comment>
<dbReference type="SUPFAM" id="SSF48726">
    <property type="entry name" value="Immunoglobulin"/>
    <property type="match status" value="1"/>
</dbReference>
<dbReference type="InterPro" id="IPR046338">
    <property type="entry name" value="GAIN_dom_sf"/>
</dbReference>
<evidence type="ECO:0000256" key="4">
    <source>
        <dbReference type="ARBA" id="ARBA00022692"/>
    </source>
</evidence>
<name>A0A0N0U386_9HYME</name>
<proteinExistence type="inferred from homology"/>
<sequence>MRAILLFLILIQTRGKTIQTCPKYCTCKLGAQAEWLRIKCSNELQNIRDININNVSVELVQLDLSKNNIYTIEANIFKNLTNLKRLNLSQNYITSIDAECFNGLGNLERLDLSKNQISTIDAYTFRKLPNLKRLDLSGNNISMVKPSLFHDLLTLERLKLNENKLTTLMEGTFLGLNSLKQLDLSNNPWRCDCELYWFSNWIHNSSIKLNPAPKCASPVNIKENIQCQLLPPTIELRPIHNQVVFAGDSITLKCRAPSITDDRNARLSWLWYPNTTTENADLNAFLDPQKSLPNIKVDNRYLADSGIVDSSLSIVPIKEEHNGQWNCLLVSVNGNRTKAISVIVISEETRYCSLAVTKNNKGIYTWPKTVVGWRAELPCEGNHLSGLMQMPLKASYQCNITGYWENLNTELCPYISHITKSLEQFSKVNLSLTRINLLESAKKFKNFTGNSIKITDPIEVNFITQTIENYLNFLIEGKELGTMLIDVINTLINVPKNILKKAEVSFKSCTRLIKAVEKIIEYTPSIQFHNKNMALEEFRVKRDSFTGLICTWYSNNNPEIRFLQCTTNNRTSPINIKDRTIEASIHLPASLLQYSQEVTAHQLMISVYSNNRLFPKIINNDNMDVASCVIGSKLDGMSVQNLTEPVYIMLKAPLYYYAGKKLLPVVWDDTLNKSGGWTSDGCYLRNVLNNLIIFHCNRLGYYGLLQDTSTLDYDGNSISGAKFRYSNPAIYIGSITIITCLVIMCITIGIYQTENIPICQGVGLILHYLSLCCLLWMAVFASNMYKKLSKSDLEEDIPDNDLQDPPIPKPLLGLYLVGWGIAMIICGISGAINLREYAGYSYCFLTSAPALVALFVPAGFLIVYLFIFHLLIKCSIQNVDMNAQLSEGTQATENMDLELLEPSTNISIGRNSARSVQTVLSDIEDSEHSQITQLKGQIIILTLYLISWITAAAATTKSLNAYISFDETIFAILYSLFSSSLGIFILFFYGIARNDVRSISDANPVITTQSLVQNLVAPMSNSQATQVTSDSNSISSSRYTNRSQTYNAFKVTDIVTNQKVSPVGRKMTNMNLVVLHRQQYRSDNSVTTYIEPTCVEMFYNPHQSGVARKFFKKQRRHTKNSNLGPRKQGDGGAMSDAGSCISVSRSTTKLESNIDQTILSSSAKVNNTNIHVELNPINDVKNVNILSDSGGSRNVPMRFVIGQEDFFRNVRKVNNNCRLHESINTVSNSARNNCQKIELLNITLHESDMEIKTDEEKHLQSVSQQCSLEYSSEIESITQMTSEKSDHNLPEIYETVETIMEANLLKKDCQNMNEFHEVVERQSTANLKWLTHSNNMHCLPIDTAKPLRNNYCNSLNDITSLASFKKCEYLKSFTDLQNIASSNLCNKNSLSEKSFSKLELSFSKNITSTRNIEYASNVCTDELKSKQKCINSMTDMTSFMHSSCNIVKNLDSNNEAESLNKQQNIQHIEGSEVHLNNPNTYLQIVKKETSV</sequence>
<keyword evidence="9" id="KW-1015">Disulfide bond</keyword>
<dbReference type="STRING" id="166423.A0A0N0U386"/>
<dbReference type="Pfam" id="PF01825">
    <property type="entry name" value="GPS"/>
    <property type="match status" value="1"/>
</dbReference>
<dbReference type="Proteomes" id="UP000053105">
    <property type="component" value="Unassembled WGS sequence"/>
</dbReference>
<dbReference type="InterPro" id="IPR007110">
    <property type="entry name" value="Ig-like_dom"/>
</dbReference>
<dbReference type="PROSITE" id="PS50221">
    <property type="entry name" value="GAIN_B"/>
    <property type="match status" value="1"/>
</dbReference>
<dbReference type="InterPro" id="IPR032675">
    <property type="entry name" value="LRR_dom_sf"/>
</dbReference>
<evidence type="ECO:0000256" key="7">
    <source>
        <dbReference type="ARBA" id="ARBA00022989"/>
    </source>
</evidence>
<dbReference type="FunFam" id="3.80.10.10:FF:000732">
    <property type="entry name" value="GD11101"/>
    <property type="match status" value="1"/>
</dbReference>
<dbReference type="Pfam" id="PF00002">
    <property type="entry name" value="7tm_2"/>
    <property type="match status" value="1"/>
</dbReference>
<evidence type="ECO:0000256" key="12">
    <source>
        <dbReference type="SAM" id="MobiDB-lite"/>
    </source>
</evidence>
<dbReference type="Gene3D" id="3.80.10.10">
    <property type="entry name" value="Ribonuclease Inhibitor"/>
    <property type="match status" value="2"/>
</dbReference>
<dbReference type="EMBL" id="KQ435897">
    <property type="protein sequence ID" value="KOX69202.1"/>
    <property type="molecule type" value="Genomic_DNA"/>
</dbReference>
<feature type="transmembrane region" description="Helical" evidence="13">
    <location>
        <begin position="812"/>
        <end position="832"/>
    </location>
</feature>
<evidence type="ECO:0000256" key="14">
    <source>
        <dbReference type="SAM" id="SignalP"/>
    </source>
</evidence>
<dbReference type="PANTHER" id="PTHR45930">
    <property type="entry name" value="G-PROTEIN COUPLED RECEPTOR 124-LIKE PROTEIN"/>
    <property type="match status" value="1"/>
</dbReference>
<dbReference type="Gene3D" id="1.20.1070.10">
    <property type="entry name" value="Rhodopsin 7-helix transmembrane proteins"/>
    <property type="match status" value="1"/>
</dbReference>
<dbReference type="InterPro" id="IPR036179">
    <property type="entry name" value="Ig-like_dom_sf"/>
</dbReference>
<keyword evidence="6" id="KW-0677">Repeat</keyword>
<organism evidence="18 19">
    <name type="scientific">Melipona quadrifasciata</name>
    <dbReference type="NCBI Taxonomy" id="166423"/>
    <lineage>
        <taxon>Eukaryota</taxon>
        <taxon>Metazoa</taxon>
        <taxon>Ecdysozoa</taxon>
        <taxon>Arthropoda</taxon>
        <taxon>Hexapoda</taxon>
        <taxon>Insecta</taxon>
        <taxon>Pterygota</taxon>
        <taxon>Neoptera</taxon>
        <taxon>Endopterygota</taxon>
        <taxon>Hymenoptera</taxon>
        <taxon>Apocrita</taxon>
        <taxon>Aculeata</taxon>
        <taxon>Apoidea</taxon>
        <taxon>Anthophila</taxon>
        <taxon>Apidae</taxon>
        <taxon>Melipona</taxon>
    </lineage>
</organism>
<dbReference type="InterPro" id="IPR000483">
    <property type="entry name" value="Cys-rich_flank_reg_C"/>
</dbReference>
<dbReference type="InterPro" id="IPR003591">
    <property type="entry name" value="Leu-rich_rpt_typical-subtyp"/>
</dbReference>
<dbReference type="Gene3D" id="2.60.220.50">
    <property type="match status" value="1"/>
</dbReference>
<dbReference type="Pfam" id="PF13855">
    <property type="entry name" value="LRR_8"/>
    <property type="match status" value="1"/>
</dbReference>
<dbReference type="SMART" id="SM00369">
    <property type="entry name" value="LRR_TYP"/>
    <property type="match status" value="5"/>
</dbReference>
<dbReference type="Pfam" id="PF26588">
    <property type="entry name" value="GAIN_ADGRA3"/>
    <property type="match status" value="1"/>
</dbReference>
<feature type="chain" id="PRO_5012090943" description="Adhesion G protein-coupled receptor A3" evidence="14">
    <location>
        <begin position="16"/>
        <end position="1491"/>
    </location>
</feature>
<dbReference type="GO" id="GO:0005886">
    <property type="term" value="C:plasma membrane"/>
    <property type="evidence" value="ECO:0007669"/>
    <property type="project" value="TreeGrafter"/>
</dbReference>
<evidence type="ECO:0000313" key="19">
    <source>
        <dbReference type="Proteomes" id="UP000053105"/>
    </source>
</evidence>
<dbReference type="Gene3D" id="2.60.40.10">
    <property type="entry name" value="Immunoglobulins"/>
    <property type="match status" value="1"/>
</dbReference>
<keyword evidence="3" id="KW-0433">Leucine-rich repeat</keyword>
<evidence type="ECO:0008006" key="20">
    <source>
        <dbReference type="Google" id="ProtNLM"/>
    </source>
</evidence>